<dbReference type="InterPro" id="IPR023045">
    <property type="entry name" value="MoaC"/>
</dbReference>
<dbReference type="EMBL" id="DSDY01000166">
    <property type="protein sequence ID" value="HDS11059.1"/>
    <property type="molecule type" value="Genomic_DNA"/>
</dbReference>
<comment type="pathway">
    <text evidence="1">Cofactor biosynthesis; molybdopterin biosynthesis.</text>
</comment>
<organism evidence="4">
    <name type="scientific">Fervidicoccus fontis</name>
    <dbReference type="NCBI Taxonomy" id="683846"/>
    <lineage>
        <taxon>Archaea</taxon>
        <taxon>Thermoproteota</taxon>
        <taxon>Thermoprotei</taxon>
        <taxon>Fervidicoccales</taxon>
        <taxon>Fervidicoccaceae</taxon>
        <taxon>Fervidicoccus</taxon>
    </lineage>
</organism>
<gene>
    <name evidence="4" type="primary">moaC</name>
    <name evidence="4" type="ORF">ENO04_05555</name>
</gene>
<evidence type="ECO:0000313" key="4">
    <source>
        <dbReference type="EMBL" id="HDS11059.1"/>
    </source>
</evidence>
<evidence type="ECO:0000259" key="3">
    <source>
        <dbReference type="Pfam" id="PF01967"/>
    </source>
</evidence>
<evidence type="ECO:0000256" key="1">
    <source>
        <dbReference type="ARBA" id="ARBA00005046"/>
    </source>
</evidence>
<dbReference type="EC" id="4.6.1.17" evidence="4"/>
<comment type="caution">
    <text evidence="4">The sequence shown here is derived from an EMBL/GenBank/DDBJ whole genome shotgun (WGS) entry which is preliminary data.</text>
</comment>
<dbReference type="Pfam" id="PF01967">
    <property type="entry name" value="MoaC"/>
    <property type="match status" value="1"/>
</dbReference>
<dbReference type="InterPro" id="IPR002820">
    <property type="entry name" value="Mopterin_CF_biosynth-C_dom"/>
</dbReference>
<feature type="domain" description="Molybdopterin cofactor biosynthesis C (MoaC)" evidence="3">
    <location>
        <begin position="1"/>
        <end position="141"/>
    </location>
</feature>
<accession>A0A7C1E268</accession>
<dbReference type="GO" id="GO:0061799">
    <property type="term" value="F:cyclic pyranopterin monophosphate synthase activity"/>
    <property type="evidence" value="ECO:0007669"/>
    <property type="project" value="UniProtKB-EC"/>
</dbReference>
<reference evidence="4" key="1">
    <citation type="journal article" date="2020" name="mSystems">
        <title>Genome- and Community-Level Interaction Insights into Carbon Utilization and Element Cycling Functions of Hydrothermarchaeota in Hydrothermal Sediment.</title>
        <authorList>
            <person name="Zhou Z."/>
            <person name="Liu Y."/>
            <person name="Xu W."/>
            <person name="Pan J."/>
            <person name="Luo Z.H."/>
            <person name="Li M."/>
        </authorList>
    </citation>
    <scope>NUCLEOTIDE SEQUENCE [LARGE SCALE GENOMIC DNA]</scope>
    <source>
        <strain evidence="4">SpSt-123</strain>
    </source>
</reference>
<keyword evidence="4" id="KW-0456">Lyase</keyword>
<dbReference type="InterPro" id="IPR036522">
    <property type="entry name" value="MoaC_sf"/>
</dbReference>
<sequence>MIDISDKPPQLRVATAEGVIKLRPETLRLIREGKIEKGDPVQISTIAAIMAVKKTPEIVPLAHPILIEGVQVEHVFEEPDKIRVRVTVKSHGKTGVEMEALVGVSAALLAIWDVVKKYEKDDKGEYPFTGINEIRVLEKKKT</sequence>
<dbReference type="GO" id="GO:0006777">
    <property type="term" value="P:Mo-molybdopterin cofactor biosynthetic process"/>
    <property type="evidence" value="ECO:0007669"/>
    <property type="project" value="UniProtKB-KW"/>
</dbReference>
<dbReference type="AlphaFoldDB" id="A0A7C1E268"/>
<dbReference type="Gene3D" id="3.30.70.640">
    <property type="entry name" value="Molybdopterin cofactor biosynthesis C (MoaC) domain"/>
    <property type="match status" value="1"/>
</dbReference>
<name>A0A7C1E268_9CREN</name>
<dbReference type="UniPathway" id="UPA00344"/>
<keyword evidence="2" id="KW-0501">Molybdenum cofactor biosynthesis</keyword>
<dbReference type="SUPFAM" id="SSF55040">
    <property type="entry name" value="Molybdenum cofactor biosynthesis protein C, MoaC"/>
    <property type="match status" value="1"/>
</dbReference>
<evidence type="ECO:0000256" key="2">
    <source>
        <dbReference type="ARBA" id="ARBA00023150"/>
    </source>
</evidence>
<dbReference type="NCBIfam" id="TIGR00581">
    <property type="entry name" value="moaC"/>
    <property type="match status" value="1"/>
</dbReference>
<proteinExistence type="predicted"/>
<protein>
    <submittedName>
        <fullName evidence="4">Cyclic pyranopterin monophosphate synthase MoaC</fullName>
        <ecNumber evidence="4">4.6.1.17</ecNumber>
    </submittedName>
</protein>
<dbReference type="NCBIfam" id="NF008999">
    <property type="entry name" value="PRK12343.1"/>
    <property type="match status" value="1"/>
</dbReference>